<keyword evidence="4" id="KW-1185">Reference proteome</keyword>
<reference evidence="3" key="2">
    <citation type="submission" date="2017-05" db="EMBL/GenBank/DDBJ databases">
        <authorList>
            <consortium name="The Broad Institute Genomics Platform"/>
            <consortium name="The Broad Institute Genomic Center for Infectious Diseases"/>
            <person name="Earl A."/>
            <person name="Manson A."/>
            <person name="Schwartman J."/>
            <person name="Gilmore M."/>
            <person name="Abouelleil A."/>
            <person name="Cao P."/>
            <person name="Chapman S."/>
            <person name="Cusick C."/>
            <person name="Shea T."/>
            <person name="Young S."/>
            <person name="Neafsey D."/>
            <person name="Nusbaum C."/>
            <person name="Birren B."/>
        </authorList>
    </citation>
    <scope>NUCLEOTIDE SEQUENCE</scope>
    <source>
        <strain evidence="3">9E7_DIV0242</strain>
    </source>
</reference>
<evidence type="ECO:0000313" key="3">
    <source>
        <dbReference type="EMBL" id="WYJ89445.1"/>
    </source>
</evidence>
<gene>
    <name evidence="3" type="ORF">A5888_001167</name>
    <name evidence="2" type="ORF">A5888_001182</name>
</gene>
<reference evidence="2" key="1">
    <citation type="submission" date="2017-05" db="EMBL/GenBank/DDBJ databases">
        <title>The Genome Sequence of Enterococcus sp. 9E7_DIV0242.</title>
        <authorList>
            <consortium name="The Broad Institute Genomics Platform"/>
            <consortium name="The Broad Institute Genomic Center for Infectious Diseases"/>
            <person name="Earl A."/>
            <person name="Manson A."/>
            <person name="Schwartman J."/>
            <person name="Gilmore M."/>
            <person name="Abouelleil A."/>
            <person name="Cao P."/>
            <person name="Chapman S."/>
            <person name="Cusick C."/>
            <person name="Shea T."/>
            <person name="Young S."/>
            <person name="Neafsey D."/>
            <person name="Nusbaum C."/>
            <person name="Birren B."/>
        </authorList>
    </citation>
    <scope>NUCLEOTIDE SEQUENCE [LARGE SCALE GENOMIC DNA]</scope>
    <source>
        <strain evidence="2">9E7_DIV0242</strain>
    </source>
</reference>
<organism evidence="2">
    <name type="scientific">Candidatus Enterococcus clewellii</name>
    <dbReference type="NCBI Taxonomy" id="1834193"/>
    <lineage>
        <taxon>Bacteria</taxon>
        <taxon>Bacillati</taxon>
        <taxon>Bacillota</taxon>
        <taxon>Bacilli</taxon>
        <taxon>Lactobacillales</taxon>
        <taxon>Enterococcaceae</taxon>
        <taxon>Enterococcus</taxon>
    </lineage>
</organism>
<dbReference type="InterPro" id="IPR029071">
    <property type="entry name" value="Ubiquitin-like_domsf"/>
</dbReference>
<dbReference type="OrthoDB" id="2456043at2"/>
<name>A0A242KDW9_9ENTE</name>
<dbReference type="RefSeq" id="WP_086348246.1">
    <property type="nucleotide sequence ID" value="NZ_CP147247.1"/>
</dbReference>
<evidence type="ECO:0000313" key="4">
    <source>
        <dbReference type="Proteomes" id="UP000195141"/>
    </source>
</evidence>
<dbReference type="SUPFAM" id="SSF54236">
    <property type="entry name" value="Ubiquitin-like"/>
    <property type="match status" value="1"/>
</dbReference>
<accession>A0A242KDW9</accession>
<sequence>MADNKEHINITLVCSDNRGKIVDLRIPSNITAYRFIRELNQIFGRNKGLNKYQLKVLNKGILLSEEQRIKDYPITDGDIIEVLEEQVYGIV</sequence>
<evidence type="ECO:0000259" key="1">
    <source>
        <dbReference type="PROSITE" id="PS50053"/>
    </source>
</evidence>
<dbReference type="Pfam" id="PF08817">
    <property type="entry name" value="YukD"/>
    <property type="match status" value="1"/>
</dbReference>
<dbReference type="InterPro" id="IPR024962">
    <property type="entry name" value="YukD-like"/>
</dbReference>
<dbReference type="PROSITE" id="PS50053">
    <property type="entry name" value="UBIQUITIN_2"/>
    <property type="match status" value="1"/>
</dbReference>
<dbReference type="Proteomes" id="UP000195141">
    <property type="component" value="Chromosome"/>
</dbReference>
<dbReference type="EMBL" id="NGMM01000001">
    <property type="protein sequence ID" value="OTP19365.1"/>
    <property type="molecule type" value="Genomic_DNA"/>
</dbReference>
<proteinExistence type="predicted"/>
<dbReference type="InterPro" id="IPR000626">
    <property type="entry name" value="Ubiquitin-like_dom"/>
</dbReference>
<dbReference type="AlphaFoldDB" id="A0A242KDW9"/>
<feature type="domain" description="Ubiquitin-like" evidence="1">
    <location>
        <begin position="8"/>
        <end position="89"/>
    </location>
</feature>
<reference evidence="3" key="3">
    <citation type="submission" date="2024-03" db="EMBL/GenBank/DDBJ databases">
        <title>The Genome Sequence of Enterococcus sp. DIV0242b.</title>
        <authorList>
            <consortium name="The Broad Institute Genomics Platform"/>
            <consortium name="The Broad Institute Microbial Omics Core"/>
            <consortium name="The Broad Institute Genomic Center for Infectious Diseases"/>
            <person name="Earl A."/>
            <person name="Manson A."/>
            <person name="Gilmore M."/>
            <person name="Schwartman J."/>
            <person name="Shea T."/>
            <person name="Abouelleil A."/>
            <person name="Cao P."/>
            <person name="Chapman S."/>
            <person name="Cusick C."/>
            <person name="Young S."/>
            <person name="Neafsey D."/>
            <person name="Nusbaum C."/>
            <person name="Birren B."/>
        </authorList>
    </citation>
    <scope>NUCLEOTIDE SEQUENCE</scope>
    <source>
        <strain evidence="3">9E7_DIV0242</strain>
    </source>
</reference>
<dbReference type="Gene3D" id="3.10.20.90">
    <property type="entry name" value="Phosphatidylinositol 3-kinase Catalytic Subunit, Chain A, domain 1"/>
    <property type="match status" value="1"/>
</dbReference>
<evidence type="ECO:0000313" key="2">
    <source>
        <dbReference type="EMBL" id="OTP19365.1"/>
    </source>
</evidence>
<dbReference type="EMBL" id="CP147247">
    <property type="protein sequence ID" value="WYJ89445.1"/>
    <property type="molecule type" value="Genomic_DNA"/>
</dbReference>
<protein>
    <recommendedName>
        <fullName evidence="1">Ubiquitin-like domain-containing protein</fullName>
    </recommendedName>
</protein>